<keyword evidence="4" id="KW-1185">Reference proteome</keyword>
<dbReference type="Proteomes" id="UP000700596">
    <property type="component" value="Unassembled WGS sequence"/>
</dbReference>
<evidence type="ECO:0000313" key="4">
    <source>
        <dbReference type="Proteomes" id="UP000700596"/>
    </source>
</evidence>
<feature type="transmembrane region" description="Helical" evidence="2">
    <location>
        <begin position="588"/>
        <end position="614"/>
    </location>
</feature>
<protein>
    <submittedName>
        <fullName evidence="3">Uncharacterized protein</fullName>
    </submittedName>
</protein>
<dbReference type="EMBL" id="JAGMWT010000002">
    <property type="protein sequence ID" value="KAH7135720.1"/>
    <property type="molecule type" value="Genomic_DNA"/>
</dbReference>
<dbReference type="OrthoDB" id="5381672at2759"/>
<evidence type="ECO:0000256" key="2">
    <source>
        <dbReference type="SAM" id="Phobius"/>
    </source>
</evidence>
<evidence type="ECO:0000256" key="1">
    <source>
        <dbReference type="SAM" id="MobiDB-lite"/>
    </source>
</evidence>
<feature type="region of interest" description="Disordered" evidence="1">
    <location>
        <begin position="1"/>
        <end position="36"/>
    </location>
</feature>
<reference evidence="3" key="1">
    <citation type="journal article" date="2021" name="Nat. Commun.">
        <title>Genetic determinants of endophytism in the Arabidopsis root mycobiome.</title>
        <authorList>
            <person name="Mesny F."/>
            <person name="Miyauchi S."/>
            <person name="Thiergart T."/>
            <person name="Pickel B."/>
            <person name="Atanasova L."/>
            <person name="Karlsson M."/>
            <person name="Huettel B."/>
            <person name="Barry K.W."/>
            <person name="Haridas S."/>
            <person name="Chen C."/>
            <person name="Bauer D."/>
            <person name="Andreopoulos W."/>
            <person name="Pangilinan J."/>
            <person name="LaButti K."/>
            <person name="Riley R."/>
            <person name="Lipzen A."/>
            <person name="Clum A."/>
            <person name="Drula E."/>
            <person name="Henrissat B."/>
            <person name="Kohler A."/>
            <person name="Grigoriev I.V."/>
            <person name="Martin F.M."/>
            <person name="Hacquard S."/>
        </authorList>
    </citation>
    <scope>NUCLEOTIDE SEQUENCE</scope>
    <source>
        <strain evidence="3">MPI-CAGE-CH-0243</strain>
    </source>
</reference>
<organism evidence="3 4">
    <name type="scientific">Dendryphion nanum</name>
    <dbReference type="NCBI Taxonomy" id="256645"/>
    <lineage>
        <taxon>Eukaryota</taxon>
        <taxon>Fungi</taxon>
        <taxon>Dikarya</taxon>
        <taxon>Ascomycota</taxon>
        <taxon>Pezizomycotina</taxon>
        <taxon>Dothideomycetes</taxon>
        <taxon>Pleosporomycetidae</taxon>
        <taxon>Pleosporales</taxon>
        <taxon>Torulaceae</taxon>
        <taxon>Dendryphion</taxon>
    </lineage>
</organism>
<keyword evidence="2" id="KW-1133">Transmembrane helix</keyword>
<feature type="transmembrane region" description="Helical" evidence="2">
    <location>
        <begin position="53"/>
        <end position="75"/>
    </location>
</feature>
<keyword evidence="2" id="KW-0812">Transmembrane</keyword>
<dbReference type="AlphaFoldDB" id="A0A9P9EC98"/>
<proteinExistence type="predicted"/>
<feature type="transmembrane region" description="Helical" evidence="2">
    <location>
        <begin position="114"/>
        <end position="136"/>
    </location>
</feature>
<keyword evidence="2" id="KW-0472">Membrane</keyword>
<sequence length="682" mass="76100">MQPEYEMLDRAEPARNTTTEAKHPVMETETNPLSAQTSVTVREPTTTDLKGSVYALLVVGLYTGLALAAWVILCITSKRPIRGAKSYTGVQVYKPKPGFLINERYIETAAVLQNIVLVLTIPVTSAVCSMAAVVYMQSVPMRKSLNVRQLMALADQGWISPRIWARIFRVGSAPLYIAFALTLIGSVSQILQASFVDRENIRVPSQSSFFDTLSIKDIPAELSSELGYESGKSVHTLRRMLDVITMDDIDANIWSPEAPIPNPKLSSLTESAFFSEVPSNFSTGLLGPQYAPRMNSTTNVTVVSEEEFRGSCRDESNSGGFYVQYQKTYGYVERDYYMYSLTVCMPGDIRISPWKATRDRQDITEELYINITLANRAIHYRVRTKSSLGYFELPNIMNGNKPGPLLQQDPYPNKTLPSRFRYDHLFSNAKRDELLNITNAGNETLITVLNQAPLALLAQALFGNGSYIETRIRSPEAYIDSRPNWQGDDRRPNTWMCVDVLPFSGVLGSRCVTSWDISRSLDGIIRMWLDSMRSITVLQKVMTMGVRAATKNWLGPQNARGTLDRSIGIYTHEGFETFKTKMSNEQMIVGSVLLGVHLLGLWTLAIIATLTFTWTRTLGAEAMLKVGMAHAVHLSTAENSWKHQAGLLPGYIGDARPAGPIGRMEMGATHKLVHSRKYELLK</sequence>
<accession>A0A9P9EC98</accession>
<comment type="caution">
    <text evidence="3">The sequence shown here is derived from an EMBL/GenBank/DDBJ whole genome shotgun (WGS) entry which is preliminary data.</text>
</comment>
<name>A0A9P9EC98_9PLEO</name>
<evidence type="ECO:0000313" key="3">
    <source>
        <dbReference type="EMBL" id="KAH7135720.1"/>
    </source>
</evidence>
<gene>
    <name evidence="3" type="ORF">B0J11DRAFT_167770</name>
</gene>